<gene>
    <name evidence="2" type="ORF">Lalb_Chr13g0300561</name>
</gene>
<reference evidence="3" key="1">
    <citation type="journal article" date="2020" name="Nat. Commun.">
        <title>Genome sequence of the cluster root forming white lupin.</title>
        <authorList>
            <person name="Hufnagel B."/>
            <person name="Marques A."/>
            <person name="Soriano A."/>
            <person name="Marques L."/>
            <person name="Divol F."/>
            <person name="Doumas P."/>
            <person name="Sallet E."/>
            <person name="Mancinotti D."/>
            <person name="Carrere S."/>
            <person name="Marande W."/>
            <person name="Arribat S."/>
            <person name="Keller J."/>
            <person name="Huneau C."/>
            <person name="Blein T."/>
            <person name="Aime D."/>
            <person name="Laguerre M."/>
            <person name="Taylor J."/>
            <person name="Schubert V."/>
            <person name="Nelson M."/>
            <person name="Geu-Flores F."/>
            <person name="Crespi M."/>
            <person name="Gallardo-Guerrero K."/>
            <person name="Delaux P.-M."/>
            <person name="Salse J."/>
            <person name="Berges H."/>
            <person name="Guyot R."/>
            <person name="Gouzy J."/>
            <person name="Peret B."/>
        </authorList>
    </citation>
    <scope>NUCLEOTIDE SEQUENCE [LARGE SCALE GENOMIC DNA]</scope>
    <source>
        <strain evidence="3">cv. Amiga</strain>
    </source>
</reference>
<evidence type="ECO:0000313" key="2">
    <source>
        <dbReference type="EMBL" id="KAE9601697.1"/>
    </source>
</evidence>
<evidence type="ECO:0000256" key="1">
    <source>
        <dbReference type="SAM" id="MobiDB-lite"/>
    </source>
</evidence>
<name>A0A6A5NIA7_LUPAL</name>
<feature type="region of interest" description="Disordered" evidence="1">
    <location>
        <begin position="124"/>
        <end position="151"/>
    </location>
</feature>
<organism evidence="2 3">
    <name type="scientific">Lupinus albus</name>
    <name type="common">White lupine</name>
    <name type="synonym">Lupinus termis</name>
    <dbReference type="NCBI Taxonomy" id="3870"/>
    <lineage>
        <taxon>Eukaryota</taxon>
        <taxon>Viridiplantae</taxon>
        <taxon>Streptophyta</taxon>
        <taxon>Embryophyta</taxon>
        <taxon>Tracheophyta</taxon>
        <taxon>Spermatophyta</taxon>
        <taxon>Magnoliopsida</taxon>
        <taxon>eudicotyledons</taxon>
        <taxon>Gunneridae</taxon>
        <taxon>Pentapetalae</taxon>
        <taxon>rosids</taxon>
        <taxon>fabids</taxon>
        <taxon>Fabales</taxon>
        <taxon>Fabaceae</taxon>
        <taxon>Papilionoideae</taxon>
        <taxon>50 kb inversion clade</taxon>
        <taxon>genistoids sensu lato</taxon>
        <taxon>core genistoids</taxon>
        <taxon>Genisteae</taxon>
        <taxon>Lupinus</taxon>
    </lineage>
</organism>
<dbReference type="PANTHER" id="PTHR36811:SF2">
    <property type="entry name" value="OS08G0444440 PROTEIN"/>
    <property type="match status" value="1"/>
</dbReference>
<dbReference type="PANTHER" id="PTHR36811">
    <property type="entry name" value="OS08G0444440 PROTEIN"/>
    <property type="match status" value="1"/>
</dbReference>
<keyword evidence="3" id="KW-1185">Reference proteome</keyword>
<dbReference type="EMBL" id="WOCE01000013">
    <property type="protein sequence ID" value="KAE9601697.1"/>
    <property type="molecule type" value="Genomic_DNA"/>
</dbReference>
<dbReference type="Proteomes" id="UP000447434">
    <property type="component" value="Chromosome 13"/>
</dbReference>
<dbReference type="OrthoDB" id="1080856at2759"/>
<feature type="compositionally biased region" description="Basic and acidic residues" evidence="1">
    <location>
        <begin position="142"/>
        <end position="151"/>
    </location>
</feature>
<comment type="caution">
    <text evidence="2">The sequence shown here is derived from an EMBL/GenBank/DDBJ whole genome shotgun (WGS) entry which is preliminary data.</text>
</comment>
<proteinExistence type="predicted"/>
<feature type="compositionally biased region" description="Polar residues" evidence="1">
    <location>
        <begin position="124"/>
        <end position="141"/>
    </location>
</feature>
<protein>
    <submittedName>
        <fullName evidence="2">Uncharacterized protein</fullName>
    </submittedName>
</protein>
<sequence length="180" mass="20831">MEKRKRLGVRKTTLIKPRSSVRKPLLNKFADYLTSQTFMYAPLLSPLPNNLQYPSKVVELNKPFEEKRLFMEQVVEYLKSDDYMYAPLLDLSHFPQEPLQHGGPIRMDVSPRRLTMKINQQTNHLGNVNQRSENHLPQTDLSDQHTRDPKETVKHTVYHNCHSTSASRNVTLNSPLSAHG</sequence>
<accession>A0A6A5NIA7</accession>
<dbReference type="AlphaFoldDB" id="A0A6A5NIA7"/>
<evidence type="ECO:0000313" key="3">
    <source>
        <dbReference type="Proteomes" id="UP000447434"/>
    </source>
</evidence>